<reference evidence="1 2" key="1">
    <citation type="submission" date="2022-03" db="EMBL/GenBank/DDBJ databases">
        <title>Ignatzschineria rhizosphaerae HR5S32.</title>
        <authorList>
            <person name="Sun J.Q."/>
            <person name="Feng J.Y."/>
        </authorList>
    </citation>
    <scope>NUCLEOTIDE SEQUENCE [LARGE SCALE GENOMIC DNA]</scope>
    <source>
        <strain evidence="1 2">HR5S32</strain>
    </source>
</reference>
<dbReference type="PANTHER" id="PTHR41774">
    <property type="match status" value="1"/>
</dbReference>
<dbReference type="RefSeq" id="WP_242151207.1">
    <property type="nucleotide sequence ID" value="NZ_CP093379.1"/>
</dbReference>
<dbReference type="SUPFAM" id="SSF102705">
    <property type="entry name" value="NIF3 (NGG1p interacting factor 3)-like"/>
    <property type="match status" value="1"/>
</dbReference>
<evidence type="ECO:0000313" key="1">
    <source>
        <dbReference type="EMBL" id="UNM96838.1"/>
    </source>
</evidence>
<keyword evidence="2" id="KW-1185">Reference proteome</keyword>
<dbReference type="Proteomes" id="UP000829542">
    <property type="component" value="Chromosome"/>
</dbReference>
<name>A0ABY3X1S7_9GAMM</name>
<dbReference type="InterPro" id="IPR015867">
    <property type="entry name" value="N-reg_PII/ATP_PRibTrfase_C"/>
</dbReference>
<accession>A0ABY3X1S7</accession>
<sequence>MYKFIFFVPDSHVDHVKEAIFNAGGGKIGQYSHCAWQILGEGQFKPLPGSNPYSGTIDELKKVPEWRVELVVSKTLIQDAVNAMKQAHPYEVPAYDVIELANF</sequence>
<dbReference type="InterPro" id="IPR036069">
    <property type="entry name" value="DUF34/NIF3_sf"/>
</dbReference>
<protein>
    <submittedName>
        <fullName evidence="1">YqfO family protein</fullName>
    </submittedName>
</protein>
<proteinExistence type="predicted"/>
<dbReference type="EMBL" id="CP093379">
    <property type="protein sequence ID" value="UNM96838.1"/>
    <property type="molecule type" value="Genomic_DNA"/>
</dbReference>
<dbReference type="PANTHER" id="PTHR41774:SF1">
    <property type="entry name" value="NGG1P INTERACTING FACTOR NIF3"/>
    <property type="match status" value="1"/>
</dbReference>
<gene>
    <name evidence="1" type="ORF">MMG00_02990</name>
</gene>
<evidence type="ECO:0000313" key="2">
    <source>
        <dbReference type="Proteomes" id="UP000829542"/>
    </source>
</evidence>
<organism evidence="1 2">
    <name type="scientific">Ignatzschineria rhizosphaerae</name>
    <dbReference type="NCBI Taxonomy" id="2923279"/>
    <lineage>
        <taxon>Bacteria</taxon>
        <taxon>Pseudomonadati</taxon>
        <taxon>Pseudomonadota</taxon>
        <taxon>Gammaproteobacteria</taxon>
        <taxon>Cardiobacteriales</taxon>
        <taxon>Ignatzschineriaceae</taxon>
        <taxon>Ignatzschineria</taxon>
    </lineage>
</organism>
<dbReference type="Gene3D" id="3.30.70.120">
    <property type="match status" value="1"/>
</dbReference>